<name>A0A8H5GE57_9AGAR</name>
<evidence type="ECO:0000313" key="3">
    <source>
        <dbReference type="EMBL" id="KAF5363135.1"/>
    </source>
</evidence>
<protein>
    <submittedName>
        <fullName evidence="3">Uncharacterized protein</fullName>
    </submittedName>
</protein>
<organism evidence="3 4">
    <name type="scientific">Tetrapyrgos nigripes</name>
    <dbReference type="NCBI Taxonomy" id="182062"/>
    <lineage>
        <taxon>Eukaryota</taxon>
        <taxon>Fungi</taxon>
        <taxon>Dikarya</taxon>
        <taxon>Basidiomycota</taxon>
        <taxon>Agaricomycotina</taxon>
        <taxon>Agaricomycetes</taxon>
        <taxon>Agaricomycetidae</taxon>
        <taxon>Agaricales</taxon>
        <taxon>Marasmiineae</taxon>
        <taxon>Marasmiaceae</taxon>
        <taxon>Tetrapyrgos</taxon>
    </lineage>
</organism>
<dbReference type="EMBL" id="JAACJM010000034">
    <property type="protein sequence ID" value="KAF5363135.1"/>
    <property type="molecule type" value="Genomic_DNA"/>
</dbReference>
<feature type="compositionally biased region" description="Polar residues" evidence="1">
    <location>
        <begin position="284"/>
        <end position="302"/>
    </location>
</feature>
<gene>
    <name evidence="3" type="ORF">D9758_008350</name>
</gene>
<evidence type="ECO:0000256" key="1">
    <source>
        <dbReference type="SAM" id="MobiDB-lite"/>
    </source>
</evidence>
<proteinExistence type="predicted"/>
<feature type="transmembrane region" description="Helical" evidence="2">
    <location>
        <begin position="170"/>
        <end position="197"/>
    </location>
</feature>
<keyword evidence="2" id="KW-0812">Transmembrane</keyword>
<feature type="transmembrane region" description="Helical" evidence="2">
    <location>
        <begin position="12"/>
        <end position="37"/>
    </location>
</feature>
<dbReference type="OrthoDB" id="3346544at2759"/>
<feature type="transmembrane region" description="Helical" evidence="2">
    <location>
        <begin position="132"/>
        <end position="150"/>
    </location>
</feature>
<dbReference type="Proteomes" id="UP000559256">
    <property type="component" value="Unassembled WGS sequence"/>
</dbReference>
<accession>A0A8H5GE57</accession>
<feature type="transmembrane region" description="Helical" evidence="2">
    <location>
        <begin position="58"/>
        <end position="80"/>
    </location>
</feature>
<evidence type="ECO:0000313" key="4">
    <source>
        <dbReference type="Proteomes" id="UP000559256"/>
    </source>
</evidence>
<keyword evidence="4" id="KW-1185">Reference proteome</keyword>
<keyword evidence="2" id="KW-0472">Membrane</keyword>
<feature type="transmembrane region" description="Helical" evidence="2">
    <location>
        <begin position="247"/>
        <end position="268"/>
    </location>
</feature>
<reference evidence="3 4" key="1">
    <citation type="journal article" date="2020" name="ISME J.">
        <title>Uncovering the hidden diversity of litter-decomposition mechanisms in mushroom-forming fungi.</title>
        <authorList>
            <person name="Floudas D."/>
            <person name="Bentzer J."/>
            <person name="Ahren D."/>
            <person name="Johansson T."/>
            <person name="Persson P."/>
            <person name="Tunlid A."/>
        </authorList>
    </citation>
    <scope>NUCLEOTIDE SEQUENCE [LARGE SCALE GENOMIC DNA]</scope>
    <source>
        <strain evidence="3 4">CBS 291.85</strain>
    </source>
</reference>
<dbReference type="AlphaFoldDB" id="A0A8H5GE57"/>
<evidence type="ECO:0000256" key="2">
    <source>
        <dbReference type="SAM" id="Phobius"/>
    </source>
</evidence>
<feature type="region of interest" description="Disordered" evidence="1">
    <location>
        <begin position="281"/>
        <end position="302"/>
    </location>
</feature>
<keyword evidence="2" id="KW-1133">Transmembrane helix</keyword>
<feature type="transmembrane region" description="Helical" evidence="2">
    <location>
        <begin position="218"/>
        <end position="241"/>
    </location>
</feature>
<comment type="caution">
    <text evidence="3">The sequence shown here is derived from an EMBL/GenBank/DDBJ whole genome shotgun (WGS) entry which is preliminary data.</text>
</comment>
<sequence>MARDIDYNVLFIIAAWVEAVAYGFLFCMFCVNMYFTFGGGRRNSDGHSKVLLGISGSMFIIATIHVCLSCYRLVVAYVFNRLNRFGGPAGFMGNLGHWSAVLYETLYATQEILGGAAAIYRCWVIWNKDFKIVALPIALLIIAMVFGYGTDVLFTRQGSLESNLSRLPMLLTWIRTFYAVAVVQNLLTTGLMVYAIYRNYRKTVGANLRTYGGVRLTWLMRTMVEAAALQLLIEVLLLILFLCRTNIQYIFLDLVVPVIGITFNAMTISYRLRLLTEKSGGDTALSSWKPASQPRSDRTQTTMTQIDDVDGIELDDGTYRRDKHRSLADL</sequence>